<comment type="caution">
    <text evidence="1">The sequence shown here is derived from an EMBL/GenBank/DDBJ whole genome shotgun (WGS) entry which is preliminary data.</text>
</comment>
<gene>
    <name evidence="1" type="ORF">DPEC_G00320720</name>
</gene>
<proteinExistence type="predicted"/>
<evidence type="ECO:0000313" key="2">
    <source>
        <dbReference type="Proteomes" id="UP001157502"/>
    </source>
</evidence>
<protein>
    <submittedName>
        <fullName evidence="1">Uncharacterized protein</fullName>
    </submittedName>
</protein>
<organism evidence="1 2">
    <name type="scientific">Dallia pectoralis</name>
    <name type="common">Alaska blackfish</name>
    <dbReference type="NCBI Taxonomy" id="75939"/>
    <lineage>
        <taxon>Eukaryota</taxon>
        <taxon>Metazoa</taxon>
        <taxon>Chordata</taxon>
        <taxon>Craniata</taxon>
        <taxon>Vertebrata</taxon>
        <taxon>Euteleostomi</taxon>
        <taxon>Actinopterygii</taxon>
        <taxon>Neopterygii</taxon>
        <taxon>Teleostei</taxon>
        <taxon>Protacanthopterygii</taxon>
        <taxon>Esociformes</taxon>
        <taxon>Umbridae</taxon>
        <taxon>Dallia</taxon>
    </lineage>
</organism>
<evidence type="ECO:0000313" key="1">
    <source>
        <dbReference type="EMBL" id="KAJ7988159.1"/>
    </source>
</evidence>
<sequence>MLLLLRGPRNETRSPTQYALRRAQLGTHPGWPLNLMPLCWHPRSPPFTPGYLGRTRNPSLPVPAPIMLSCTISGFSLRTSPQRRPGITSCVPLYRDTSWISYSLHRRFPSSSQSPPQPAPQLPPVSPASCFIHEEVLSSAELLLISVPGQNLCRATLIVKGGVTVDAVIPHMDPVKCQLM</sequence>
<dbReference type="Proteomes" id="UP001157502">
    <property type="component" value="Chromosome 31"/>
</dbReference>
<accession>A0ACC2FA00</accession>
<reference evidence="1" key="1">
    <citation type="submission" date="2021-05" db="EMBL/GenBank/DDBJ databases">
        <authorList>
            <person name="Pan Q."/>
            <person name="Jouanno E."/>
            <person name="Zahm M."/>
            <person name="Klopp C."/>
            <person name="Cabau C."/>
            <person name="Louis A."/>
            <person name="Berthelot C."/>
            <person name="Parey E."/>
            <person name="Roest Crollius H."/>
            <person name="Montfort J."/>
            <person name="Robinson-Rechavi M."/>
            <person name="Bouchez O."/>
            <person name="Lampietro C."/>
            <person name="Lopez Roques C."/>
            <person name="Donnadieu C."/>
            <person name="Postlethwait J."/>
            <person name="Bobe J."/>
            <person name="Dillon D."/>
            <person name="Chandos A."/>
            <person name="von Hippel F."/>
            <person name="Guiguen Y."/>
        </authorList>
    </citation>
    <scope>NUCLEOTIDE SEQUENCE</scope>
    <source>
        <strain evidence="1">YG-Jan2019</strain>
    </source>
</reference>
<dbReference type="EMBL" id="CM055758">
    <property type="protein sequence ID" value="KAJ7988159.1"/>
    <property type="molecule type" value="Genomic_DNA"/>
</dbReference>
<name>A0ACC2FA00_DALPE</name>
<keyword evidence="2" id="KW-1185">Reference proteome</keyword>